<protein>
    <submittedName>
        <fullName evidence="1">Uncharacterized protein</fullName>
    </submittedName>
</protein>
<evidence type="ECO:0000313" key="1">
    <source>
        <dbReference type="EMBL" id="SFP79962.1"/>
    </source>
</evidence>
<name>A0A1I5TAB0_9BACT</name>
<proteinExistence type="predicted"/>
<dbReference type="Proteomes" id="UP000199031">
    <property type="component" value="Unassembled WGS sequence"/>
</dbReference>
<dbReference type="EMBL" id="FOXQ01000002">
    <property type="protein sequence ID" value="SFP79962.1"/>
    <property type="molecule type" value="Genomic_DNA"/>
</dbReference>
<reference evidence="1 2" key="1">
    <citation type="submission" date="2016-10" db="EMBL/GenBank/DDBJ databases">
        <authorList>
            <person name="de Groot N.N."/>
        </authorList>
    </citation>
    <scope>NUCLEOTIDE SEQUENCE [LARGE SCALE GENOMIC DNA]</scope>
    <source>
        <strain evidence="1 2">DSM 28286</strain>
    </source>
</reference>
<dbReference type="OrthoDB" id="1122716at2"/>
<gene>
    <name evidence="1" type="ORF">SAMN05444277_10215</name>
</gene>
<evidence type="ECO:0000313" key="2">
    <source>
        <dbReference type="Proteomes" id="UP000199031"/>
    </source>
</evidence>
<dbReference type="RefSeq" id="WP_090655348.1">
    <property type="nucleotide sequence ID" value="NZ_FOXQ01000002.1"/>
</dbReference>
<organism evidence="1 2">
    <name type="scientific">Parafilimonas terrae</name>
    <dbReference type="NCBI Taxonomy" id="1465490"/>
    <lineage>
        <taxon>Bacteria</taxon>
        <taxon>Pseudomonadati</taxon>
        <taxon>Bacteroidota</taxon>
        <taxon>Chitinophagia</taxon>
        <taxon>Chitinophagales</taxon>
        <taxon>Chitinophagaceae</taxon>
        <taxon>Parafilimonas</taxon>
    </lineage>
</organism>
<accession>A0A1I5TAB0</accession>
<dbReference type="Pfam" id="PF21845">
    <property type="entry name" value="DUF6904"/>
    <property type="match status" value="1"/>
</dbReference>
<sequence length="222" mass="25636">MLQAYHTKNGTGISIFGNYGELNLLYDIIHHIANSLDQKEGSQEAQFQLLMNFAYEVRKATSGQRLKEQFTFDGDDVQHTLYGFQLVWTDILILISALRHNAGYTSTDKLQQAILYQLEYITELALFEYDPVGANDIKDLIARGINVSSQYAFNIYQALHIKYVTEKAGKSRFRKIPELIDTHFSEWRQEHKNLVASFQRLAKEQNCAIADLEFSDFPEIVW</sequence>
<keyword evidence="2" id="KW-1185">Reference proteome</keyword>
<dbReference type="InterPro" id="IPR054199">
    <property type="entry name" value="DUF6904"/>
</dbReference>
<dbReference type="AlphaFoldDB" id="A0A1I5TAB0"/>